<dbReference type="PANTHER" id="PTHR43681:SF1">
    <property type="entry name" value="SARCALUMENIN"/>
    <property type="match status" value="1"/>
</dbReference>
<comment type="caution">
    <text evidence="2">The sequence shown here is derived from an EMBL/GenBank/DDBJ whole genome shotgun (WGS) entry which is preliminary data.</text>
</comment>
<protein>
    <submittedName>
        <fullName evidence="2">Dynamin family protein</fullName>
    </submittedName>
</protein>
<dbReference type="PANTHER" id="PTHR43681">
    <property type="entry name" value="TRANSMEMBRANE GTPASE FZO"/>
    <property type="match status" value="1"/>
</dbReference>
<evidence type="ECO:0000313" key="3">
    <source>
        <dbReference type="Proteomes" id="UP000706891"/>
    </source>
</evidence>
<keyword evidence="3" id="KW-1185">Reference proteome</keyword>
<accession>A0A939B5V5</accession>
<dbReference type="InterPro" id="IPR051943">
    <property type="entry name" value="TRAFAC_Dynamin-like_GTPase"/>
</dbReference>
<reference evidence="2" key="1">
    <citation type="submission" date="2020-08" db="EMBL/GenBank/DDBJ databases">
        <authorList>
            <person name="Cejkova D."/>
            <person name="Kubasova T."/>
            <person name="Jahodarova E."/>
            <person name="Rychlik I."/>
        </authorList>
    </citation>
    <scope>NUCLEOTIDE SEQUENCE</scope>
    <source>
        <strain evidence="2">An824</strain>
    </source>
</reference>
<proteinExistence type="predicted"/>
<organism evidence="2 3">
    <name type="scientific">Marseilla massiliensis</name>
    <dbReference type="NCBI Taxonomy" id="1841864"/>
    <lineage>
        <taxon>Bacteria</taxon>
        <taxon>Pseudomonadati</taxon>
        <taxon>Bacteroidota</taxon>
        <taxon>Bacteroidia</taxon>
        <taxon>Bacteroidales</taxon>
        <taxon>Prevotellaceae</taxon>
        <taxon>Marseilla</taxon>
    </lineage>
</organism>
<dbReference type="InterPro" id="IPR027417">
    <property type="entry name" value="P-loop_NTPase"/>
</dbReference>
<dbReference type="AlphaFoldDB" id="A0A939B5V5"/>
<dbReference type="RefSeq" id="WP_205104704.1">
    <property type="nucleotide sequence ID" value="NZ_JACJJG010000036.1"/>
</dbReference>
<name>A0A939B5V5_9BACT</name>
<dbReference type="EMBL" id="JACJJG010000036">
    <property type="protein sequence ID" value="MBM6673794.1"/>
    <property type="molecule type" value="Genomic_DNA"/>
</dbReference>
<dbReference type="Proteomes" id="UP000706891">
    <property type="component" value="Unassembled WGS sequence"/>
</dbReference>
<dbReference type="Pfam" id="PF00350">
    <property type="entry name" value="Dynamin_N"/>
    <property type="match status" value="1"/>
</dbReference>
<dbReference type="Gene3D" id="3.40.50.300">
    <property type="entry name" value="P-loop containing nucleotide triphosphate hydrolases"/>
    <property type="match status" value="1"/>
</dbReference>
<sequence length="570" mass="65508">MNEIKATQQLLTEVIDFIKSSPWKADYQAQMERFFDLAEKPCVLAIAGQVKAGKSSFLNALLGMDLAAVGTTETTATINVFKYGKVKDPQKPVMVYWADGREPEAQTKEFIDSLQGYSDEVLEKAEKIDHLEYIVEDKRLANITLVDTPGFASVVDEHEQRTADFFNPRREKLRNRQFEQSGALTESADAVIFISGPVAKANAQKFFGERIPHISPFNAIGILAQIDIIQPSSDIQKDNWKSVNDILSKANELAILLGRTFEHELHTVLPVAASLYHNINKLRQTGELEELQKNIRLIPQNMFNKRFIRNSAYWVKEKEGDKGLYQKFFESCGLSLDLRMKMVGDMPWEVFCVIVITLYYLSLDEAVDFLQRFSGMDRVKQLLEERFFKRSKSIRCARILRDTQQSLVYIKNMELPRKRSEVKSRDAFLDIIKASKGHYENSLLEAFATFVKKNTSDADALDRYAEKIDSLLIKTDQLIQMMEQVETLSEGLILLRKVQHLLRGEEEIRELEILLEGDSEKLREYTSAYCNQRQRLWRARMQKVANNQDLSHLLAIVCDCYGKLLSDKQN</sequence>
<reference evidence="2" key="2">
    <citation type="journal article" date="2021" name="Sci. Rep.">
        <title>The distribution of antibiotic resistance genes in chicken gut microbiota commensals.</title>
        <authorList>
            <person name="Juricova H."/>
            <person name="Matiasovicova J."/>
            <person name="Kubasova T."/>
            <person name="Cejkova D."/>
            <person name="Rychlik I."/>
        </authorList>
    </citation>
    <scope>NUCLEOTIDE SEQUENCE</scope>
    <source>
        <strain evidence="2">An824</strain>
    </source>
</reference>
<dbReference type="InterPro" id="IPR045063">
    <property type="entry name" value="Dynamin_N"/>
</dbReference>
<evidence type="ECO:0000313" key="2">
    <source>
        <dbReference type="EMBL" id="MBM6673794.1"/>
    </source>
</evidence>
<dbReference type="SUPFAM" id="SSF52540">
    <property type="entry name" value="P-loop containing nucleoside triphosphate hydrolases"/>
    <property type="match status" value="1"/>
</dbReference>
<evidence type="ECO:0000259" key="1">
    <source>
        <dbReference type="Pfam" id="PF00350"/>
    </source>
</evidence>
<feature type="domain" description="Dynamin N-terminal" evidence="1">
    <location>
        <begin position="45"/>
        <end position="172"/>
    </location>
</feature>
<gene>
    <name evidence="2" type="ORF">H6A34_07885</name>
</gene>